<keyword evidence="3" id="KW-1185">Reference proteome</keyword>
<reference evidence="2" key="1">
    <citation type="submission" date="2022-05" db="EMBL/GenBank/DDBJ databases">
        <authorList>
            <person name="Colautti A."/>
            <person name="Iacumin L."/>
        </authorList>
    </citation>
    <scope>NUCLEOTIDE SEQUENCE</scope>
    <source>
        <strain evidence="2">DSM 30747</strain>
    </source>
</reference>
<feature type="domain" description="Colicin D immunity protein" evidence="1">
    <location>
        <begin position="1"/>
        <end position="86"/>
    </location>
</feature>
<dbReference type="GO" id="GO:0030153">
    <property type="term" value="P:bacteriocin immunity"/>
    <property type="evidence" value="ECO:0007669"/>
    <property type="project" value="InterPro"/>
</dbReference>
<accession>A0A9X3LBG5</accession>
<evidence type="ECO:0000313" key="2">
    <source>
        <dbReference type="EMBL" id="MCZ8534881.1"/>
    </source>
</evidence>
<dbReference type="Pfam" id="PF09204">
    <property type="entry name" value="Colicin_immun"/>
    <property type="match status" value="1"/>
</dbReference>
<sequence>MDIKKYKKLMVDFLEEKMSADEFQTQYFKVYKESDDIMGKPLFEILNGVFESTDCYWHECLPGQETRFEISEQQLRKEINEALIKLNNLLHSR</sequence>
<proteinExistence type="predicted"/>
<protein>
    <submittedName>
        <fullName evidence="2">Colicin immunity domain-containing protein</fullName>
    </submittedName>
</protein>
<dbReference type="InterPro" id="IPR036471">
    <property type="entry name" value="Colicin_D_sf"/>
</dbReference>
<gene>
    <name evidence="2" type="ORF">M9R61_16370</name>
</gene>
<dbReference type="EMBL" id="JAMKBI010000013">
    <property type="protein sequence ID" value="MCZ8534881.1"/>
    <property type="molecule type" value="Genomic_DNA"/>
</dbReference>
<evidence type="ECO:0000313" key="3">
    <source>
        <dbReference type="Proteomes" id="UP001152172"/>
    </source>
</evidence>
<comment type="caution">
    <text evidence="2">The sequence shown here is derived from an EMBL/GenBank/DDBJ whole genome shotgun (WGS) entry which is preliminary data.</text>
</comment>
<dbReference type="AlphaFoldDB" id="A0A9X3LBG5"/>
<evidence type="ECO:0000259" key="1">
    <source>
        <dbReference type="Pfam" id="PF09204"/>
    </source>
</evidence>
<dbReference type="GO" id="GO:0015643">
    <property type="term" value="F:toxic substance binding"/>
    <property type="evidence" value="ECO:0007669"/>
    <property type="project" value="InterPro"/>
</dbReference>
<organism evidence="2 3">
    <name type="scientific">Psychrobacillus psychrodurans</name>
    <dbReference type="NCBI Taxonomy" id="126157"/>
    <lineage>
        <taxon>Bacteria</taxon>
        <taxon>Bacillati</taxon>
        <taxon>Bacillota</taxon>
        <taxon>Bacilli</taxon>
        <taxon>Bacillales</taxon>
        <taxon>Bacillaceae</taxon>
        <taxon>Psychrobacillus</taxon>
    </lineage>
</organism>
<name>A0A9X3LBG5_9BACI</name>
<dbReference type="Gene3D" id="1.20.120.650">
    <property type="entry name" value="Colicin D"/>
    <property type="match status" value="1"/>
</dbReference>
<dbReference type="InterPro" id="IPR015287">
    <property type="entry name" value="Colicin_D_immunity_dom"/>
</dbReference>
<dbReference type="RefSeq" id="WP_269922953.1">
    <property type="nucleotide sequence ID" value="NZ_JAMKBI010000013.1"/>
</dbReference>
<dbReference type="Proteomes" id="UP001152172">
    <property type="component" value="Unassembled WGS sequence"/>
</dbReference>